<dbReference type="SUPFAM" id="SSF52833">
    <property type="entry name" value="Thioredoxin-like"/>
    <property type="match status" value="2"/>
</dbReference>
<dbReference type="PANTHER" id="PTHR46497:SF1">
    <property type="entry name" value="THIOREDOXIN DOMAIN-CONTAINING PROTEIN 11"/>
    <property type="match status" value="1"/>
</dbReference>
<dbReference type="InterPro" id="IPR036249">
    <property type="entry name" value="Thioredoxin-like_sf"/>
</dbReference>
<evidence type="ECO:0000313" key="4">
    <source>
        <dbReference type="Proteomes" id="UP000594262"/>
    </source>
</evidence>
<proteinExistence type="predicted"/>
<evidence type="ECO:0000256" key="1">
    <source>
        <dbReference type="SAM" id="SignalP"/>
    </source>
</evidence>
<protein>
    <recommendedName>
        <fullName evidence="2">Thioredoxin domain-containing protein</fullName>
    </recommendedName>
</protein>
<dbReference type="Proteomes" id="UP000594262">
    <property type="component" value="Unplaced"/>
</dbReference>
<dbReference type="PANTHER" id="PTHR46497">
    <property type="entry name" value="THIOREDOXIN DOMAIN-CONTAINING PROTEIN 11"/>
    <property type="match status" value="1"/>
</dbReference>
<dbReference type="Pfam" id="PF26234">
    <property type="entry name" value="TXNDC11_2nd"/>
    <property type="match status" value="1"/>
</dbReference>
<organism evidence="3 4">
    <name type="scientific">Clytia hemisphaerica</name>
    <dbReference type="NCBI Taxonomy" id="252671"/>
    <lineage>
        <taxon>Eukaryota</taxon>
        <taxon>Metazoa</taxon>
        <taxon>Cnidaria</taxon>
        <taxon>Hydrozoa</taxon>
        <taxon>Hydroidolina</taxon>
        <taxon>Leptothecata</taxon>
        <taxon>Obeliida</taxon>
        <taxon>Clytiidae</taxon>
        <taxon>Clytia</taxon>
    </lineage>
</organism>
<feature type="signal peptide" evidence="1">
    <location>
        <begin position="1"/>
        <end position="31"/>
    </location>
</feature>
<accession>A0A7M5X0P6</accession>
<dbReference type="OrthoDB" id="1910803at2759"/>
<dbReference type="Gene3D" id="3.40.30.10">
    <property type="entry name" value="Glutaredoxin"/>
    <property type="match status" value="3"/>
</dbReference>
<name>A0A7M5X0P6_9CNID</name>
<dbReference type="InterPro" id="IPR058777">
    <property type="entry name" value="TXNDC11_thioredoxin"/>
</dbReference>
<dbReference type="EnsemblMetazoa" id="CLYHEMT015929.1">
    <property type="protein sequence ID" value="CLYHEMP015929.1"/>
    <property type="gene ID" value="CLYHEMG015929"/>
</dbReference>
<keyword evidence="1" id="KW-0732">Signal</keyword>
<dbReference type="PROSITE" id="PS51352">
    <property type="entry name" value="THIOREDOXIN_2"/>
    <property type="match status" value="1"/>
</dbReference>
<dbReference type="AlphaFoldDB" id="A0A7M5X0P6"/>
<dbReference type="Pfam" id="PF00085">
    <property type="entry name" value="Thioredoxin"/>
    <property type="match status" value="1"/>
</dbReference>
<dbReference type="InterPro" id="IPR052792">
    <property type="entry name" value="Thioredoxin_dom-contain_11"/>
</dbReference>
<sequence>MIFMEKRRIIMLSSSSLFLLLICWWCWEAIGSSSFYKNDEPMIFPLGSDFVDFRNGSMDSLSAWLRLHPITLVVYYASWSGQCLKAVPEIIKTHNVIRNNPGLSVVGINCWHSECQKNFNTPHFPRVFLYHTHHRPIEYFDEVLTNKMVEFLINSIRPFTHIGSANALKRFQQENDNHVLSFMSPTEIPLSRKYKVMLKVALQSLTYANTPKIGIITNKDIASTHGLLKHGSVSLNSRFNEKKVYPANFNYTSQDIINWISANSRKLVNQLTPHIYEREYYTKQLKQPALILTSPTPLSNLDNGEKLAYYPMLYETATRYYNCSSCYQEKREIIKRSKMLRESVLCRDYIILKDFLYLSEHICFNKQSMICGSQNLYTVIDPYLQVTYIRYSTQSGHLSRRVYRDDYQWCRYRVVSVSFLKKYGLAAGFVENEALKLNRLPKMITLKDILHDLNVTEPIVNILSKDSTDTFRCGSNAPCCHKGQSKMPHGSIDGLACRTNKTLNFYILDAFRYEYLVTKVLGVEHKTNESSIFIVDLQSKTHHLMGREKAPSALERLILDYTNDNLNPHYPSIPSQQHRQPLHKEIVELSSSSFNKEVLENDQNVLVMFYANWCGVCKPANLMFLKLLHQQKDSKVKFARIDNDLHDLPWHLTASTYPSFILFPAQRKEDSIAFPTDKEMTMENFAQFLSTSLS</sequence>
<reference evidence="3" key="1">
    <citation type="submission" date="2021-01" db="UniProtKB">
        <authorList>
            <consortium name="EnsemblMetazoa"/>
        </authorList>
    </citation>
    <scope>IDENTIFICATION</scope>
</reference>
<evidence type="ECO:0000259" key="2">
    <source>
        <dbReference type="PROSITE" id="PS51352"/>
    </source>
</evidence>
<feature type="domain" description="Thioredoxin" evidence="2">
    <location>
        <begin position="567"/>
        <end position="694"/>
    </location>
</feature>
<dbReference type="InterPro" id="IPR013766">
    <property type="entry name" value="Thioredoxin_domain"/>
</dbReference>
<evidence type="ECO:0000313" key="3">
    <source>
        <dbReference type="EnsemblMetazoa" id="CLYHEMP015929.1"/>
    </source>
</evidence>
<keyword evidence="4" id="KW-1185">Reference proteome</keyword>
<feature type="chain" id="PRO_5029551070" description="Thioredoxin domain-containing protein" evidence="1">
    <location>
        <begin position="32"/>
        <end position="694"/>
    </location>
</feature>
<dbReference type="GeneID" id="136804583"/>
<dbReference type="RefSeq" id="XP_066917283.1">
    <property type="nucleotide sequence ID" value="XM_067061182.1"/>
</dbReference>